<organism evidence="2">
    <name type="scientific">Lygus hesperus</name>
    <name type="common">Western plant bug</name>
    <dbReference type="NCBI Taxonomy" id="30085"/>
    <lineage>
        <taxon>Eukaryota</taxon>
        <taxon>Metazoa</taxon>
        <taxon>Ecdysozoa</taxon>
        <taxon>Arthropoda</taxon>
        <taxon>Hexapoda</taxon>
        <taxon>Insecta</taxon>
        <taxon>Pterygota</taxon>
        <taxon>Neoptera</taxon>
        <taxon>Paraneoptera</taxon>
        <taxon>Hemiptera</taxon>
        <taxon>Heteroptera</taxon>
        <taxon>Panheteroptera</taxon>
        <taxon>Cimicomorpha</taxon>
        <taxon>Miridae</taxon>
        <taxon>Mirini</taxon>
        <taxon>Lygus</taxon>
    </lineage>
</organism>
<dbReference type="EMBL" id="GDHC01021119">
    <property type="protein sequence ID" value="JAP97509.1"/>
    <property type="molecule type" value="Transcribed_RNA"/>
</dbReference>
<feature type="region of interest" description="Disordered" evidence="1">
    <location>
        <begin position="99"/>
        <end position="119"/>
    </location>
</feature>
<evidence type="ECO:0000256" key="1">
    <source>
        <dbReference type="SAM" id="MobiDB-lite"/>
    </source>
</evidence>
<sequence>ISISISSTQGFILTPELTVALTPFVCFSFCTTVSLRRHIFSSMQKGICKSLVLDTRMCRSRYSNSIAHSVTARENATCFNMKTACLAVENKGASNKKQLKALQASSKPPSLVQASSKPG</sequence>
<name>A0A146KRB1_LYGHE</name>
<feature type="compositionally biased region" description="Polar residues" evidence="1">
    <location>
        <begin position="103"/>
        <end position="119"/>
    </location>
</feature>
<dbReference type="AlphaFoldDB" id="A0A146KRB1"/>
<proteinExistence type="predicted"/>
<reference evidence="2" key="1">
    <citation type="journal article" date="2016" name="Gigascience">
        <title>De novo construction of an expanded transcriptome assembly for the western tarnished plant bug, Lygus hesperus.</title>
        <authorList>
            <person name="Tassone E.E."/>
            <person name="Geib S.M."/>
            <person name="Hall B."/>
            <person name="Fabrick J.A."/>
            <person name="Brent C.S."/>
            <person name="Hull J.J."/>
        </authorList>
    </citation>
    <scope>NUCLEOTIDE SEQUENCE</scope>
</reference>
<feature type="non-terminal residue" evidence="2">
    <location>
        <position position="1"/>
    </location>
</feature>
<feature type="non-terminal residue" evidence="2">
    <location>
        <position position="119"/>
    </location>
</feature>
<evidence type="ECO:0000313" key="2">
    <source>
        <dbReference type="EMBL" id="JAP97509.1"/>
    </source>
</evidence>
<accession>A0A146KRB1</accession>
<gene>
    <name evidence="2" type="ORF">g.32125</name>
</gene>
<protein>
    <submittedName>
        <fullName evidence="2">Uncharacterized protein</fullName>
    </submittedName>
</protein>